<evidence type="ECO:0000256" key="1">
    <source>
        <dbReference type="SAM" id="SignalP"/>
    </source>
</evidence>
<dbReference type="PROSITE" id="PS51257">
    <property type="entry name" value="PROKAR_LIPOPROTEIN"/>
    <property type="match status" value="1"/>
</dbReference>
<dbReference type="Proteomes" id="UP000867740">
    <property type="component" value="Unassembled WGS sequence"/>
</dbReference>
<feature type="chain" id="PRO_5040380799" evidence="1">
    <location>
        <begin position="21"/>
        <end position="142"/>
    </location>
</feature>
<feature type="signal peptide" evidence="1">
    <location>
        <begin position="1"/>
        <end position="20"/>
    </location>
</feature>
<dbReference type="PANTHER" id="PTHR35535">
    <property type="entry name" value="HEAT SHOCK PROTEIN HSLJ"/>
    <property type="match status" value="1"/>
</dbReference>
<reference evidence="3" key="2">
    <citation type="submission" date="2020-10" db="EMBL/GenBank/DDBJ databases">
        <authorList>
            <consortium name="NCBI Pathogen Detection Project"/>
        </authorList>
    </citation>
    <scope>NUCLEOTIDE SEQUENCE</scope>
    <source>
        <strain evidence="3">CAVp300</strain>
    </source>
</reference>
<comment type="caution">
    <text evidence="3">The sequence shown here is derived from an EMBL/GenBank/DDBJ whole genome shotgun (WGS) entry which is preliminary data.</text>
</comment>
<protein>
    <submittedName>
        <fullName evidence="3">Heat shock protein HslJ</fullName>
    </submittedName>
</protein>
<keyword evidence="3" id="KW-0346">Stress response</keyword>
<dbReference type="InterPro" id="IPR038670">
    <property type="entry name" value="HslJ-like_sf"/>
</dbReference>
<evidence type="ECO:0000313" key="3">
    <source>
        <dbReference type="EMBL" id="HAT3584877.1"/>
    </source>
</evidence>
<dbReference type="InterPro" id="IPR005184">
    <property type="entry name" value="DUF306_Meta_HslJ"/>
</dbReference>
<dbReference type="Gene3D" id="2.40.128.270">
    <property type="match status" value="1"/>
</dbReference>
<dbReference type="PANTHER" id="PTHR35535:SF1">
    <property type="entry name" value="HEAT SHOCK PROTEIN HSLJ"/>
    <property type="match status" value="1"/>
</dbReference>
<dbReference type="InterPro" id="IPR053147">
    <property type="entry name" value="Hsp_HslJ-like"/>
</dbReference>
<dbReference type="RefSeq" id="WP_047370443.1">
    <property type="nucleotide sequence ID" value="NZ_CABMNU010000005.1"/>
</dbReference>
<evidence type="ECO:0000313" key="4">
    <source>
        <dbReference type="Proteomes" id="UP000867740"/>
    </source>
</evidence>
<feature type="domain" description="DUF306" evidence="2">
    <location>
        <begin position="30"/>
        <end position="132"/>
    </location>
</feature>
<accession>A0A9P3TC65</accession>
<dbReference type="NCBIfam" id="NF007766">
    <property type="entry name" value="PRK10449.1"/>
    <property type="match status" value="1"/>
</dbReference>
<gene>
    <name evidence="3" type="primary">hslJ</name>
    <name evidence="3" type="ORF">I8531_005283</name>
</gene>
<proteinExistence type="predicted"/>
<evidence type="ECO:0000259" key="2">
    <source>
        <dbReference type="Pfam" id="PF03724"/>
    </source>
</evidence>
<organism evidence="3 4">
    <name type="scientific">Kluyvera intermedia</name>
    <name type="common">Enterobacter intermedius</name>
    <dbReference type="NCBI Taxonomy" id="61648"/>
    <lineage>
        <taxon>Bacteria</taxon>
        <taxon>Pseudomonadati</taxon>
        <taxon>Pseudomonadota</taxon>
        <taxon>Gammaproteobacteria</taxon>
        <taxon>Enterobacterales</taxon>
        <taxon>Enterobacteriaceae</taxon>
        <taxon>Kluyvera</taxon>
    </lineage>
</organism>
<dbReference type="Pfam" id="PF03724">
    <property type="entry name" value="META"/>
    <property type="match status" value="1"/>
</dbReference>
<dbReference type="EMBL" id="DACSUM010000077">
    <property type="protein sequence ID" value="HAT3584877.1"/>
    <property type="molecule type" value="Genomic_DNA"/>
</dbReference>
<keyword evidence="1" id="KW-0732">Signal</keyword>
<dbReference type="AlphaFoldDB" id="A0A9P3TC65"/>
<reference evidence="3" key="1">
    <citation type="journal article" date="2018" name="Genome Biol.">
        <title>SKESA: strategic k-mer extension for scrupulous assemblies.</title>
        <authorList>
            <person name="Souvorov A."/>
            <person name="Agarwala R."/>
            <person name="Lipman D.J."/>
        </authorList>
    </citation>
    <scope>NUCLEOTIDE SEQUENCE</scope>
    <source>
        <strain evidence="3">CAVp300</strain>
    </source>
</reference>
<sequence length="142" mass="15346">MKRIITLLAFSALLSGCVSHGVSKNSVNETQLAQHRFVLETVNGQAVDKGEHPAEIHFDAKMLVSGSMCNRFTGQGKLSEGTLTVKKMAMTRMMCADAQRNALDNVIGKMLSEGAQVDLTDGQLTLTTADQTLIYTQADQAQ</sequence>
<name>A0A9P3TC65_KLUIN</name>